<evidence type="ECO:0000313" key="6">
    <source>
        <dbReference type="EMBL" id="QXO19025.1"/>
    </source>
</evidence>
<keyword evidence="5" id="KW-0560">Oxidoreductase</keyword>
<dbReference type="Proteomes" id="UP000694232">
    <property type="component" value="Chromosome 1"/>
</dbReference>
<dbReference type="EMBL" id="CP076643">
    <property type="protein sequence ID" value="QXO19025.1"/>
    <property type="molecule type" value="Genomic_DNA"/>
</dbReference>
<evidence type="ECO:0000313" key="7">
    <source>
        <dbReference type="Proteomes" id="UP000694232"/>
    </source>
</evidence>
<keyword evidence="4" id="KW-0521">NADP</keyword>
<organism evidence="6 7">
    <name type="scientific">Vibrio ostreae</name>
    <dbReference type="NCBI Taxonomy" id="2841925"/>
    <lineage>
        <taxon>Bacteria</taxon>
        <taxon>Pseudomonadati</taxon>
        <taxon>Pseudomonadota</taxon>
        <taxon>Gammaproteobacteria</taxon>
        <taxon>Vibrionales</taxon>
        <taxon>Vibrionaceae</taxon>
        <taxon>Vibrio</taxon>
    </lineage>
</organism>
<dbReference type="PANTHER" id="PTHR42802">
    <property type="entry name" value="MONOOXYGENASE"/>
    <property type="match status" value="1"/>
</dbReference>
<reference evidence="6" key="1">
    <citation type="submission" date="2021-06" db="EMBL/GenBank/DDBJ databases">
        <title>Vibrio nov. sp., novel gut bacterium isolated from Yellow Sea oyster.</title>
        <authorList>
            <person name="Muhammad N."/>
            <person name="Nguyen T.H."/>
            <person name="Lee Y.-J."/>
            <person name="Ko J."/>
            <person name="Kim S.-G."/>
        </authorList>
    </citation>
    <scope>NUCLEOTIDE SEQUENCE</scope>
    <source>
        <strain evidence="6">OG9-811</strain>
    </source>
</reference>
<evidence type="ECO:0000256" key="5">
    <source>
        <dbReference type="ARBA" id="ARBA00023002"/>
    </source>
</evidence>
<keyword evidence="3" id="KW-0274">FAD</keyword>
<dbReference type="KEGG" id="vos:KNV97_12545"/>
<dbReference type="AlphaFoldDB" id="A0A975UCD6"/>
<evidence type="ECO:0000256" key="1">
    <source>
        <dbReference type="ARBA" id="ARBA00001974"/>
    </source>
</evidence>
<dbReference type="Pfam" id="PF13434">
    <property type="entry name" value="Lys_Orn_oxgnase"/>
    <property type="match status" value="1"/>
</dbReference>
<evidence type="ECO:0000256" key="2">
    <source>
        <dbReference type="ARBA" id="ARBA00022630"/>
    </source>
</evidence>
<accession>A0A975UCD6</accession>
<dbReference type="InterPro" id="IPR025700">
    <property type="entry name" value="Lys/Orn_oxygenase"/>
</dbReference>
<dbReference type="GO" id="GO:0004497">
    <property type="term" value="F:monooxygenase activity"/>
    <property type="evidence" value="ECO:0007669"/>
    <property type="project" value="UniProtKB-KW"/>
</dbReference>
<proteinExistence type="predicted"/>
<keyword evidence="6" id="KW-0503">Monooxygenase</keyword>
<sequence length="452" mass="50874">MQGTHTRKGHDTQPQSAHIYDVIGVGLGPFNLSIAALAAEKASLSTLFLDKKAHFAWHPGLLLNDAKMQTSFLKDLVSAVDPTSRYSFLNYLVTNRKFYPFMASGQTTISRLEFSDYLGWVVSQLPNVAFNQEVTAIEQSDGVFKVSVGQQQYLTRHLVMGTGLTPSMPECVTPFVGKHCFHASELALRDPQLTDKRVAIIGGGQTGADVFQHAFDGEFGHARELNWISRRANIEVLDEACFTDQYFMPDYVNDFYQLDQATKQREVARQKLTSDGITSDCLQGIYQRLYHDKYVLRKPNWWNICPNQSLVAMRQDEDGYHITLAHGLTGETREISADVVIMCTGFKRIVPHCLRDLQDQISWDEHGRPILSADFCVDWQGAPHNRIYMVNAGIASHGIAEPQLSLACWRAARILNHVAGYTVYDPVEHRNMLDWGMATQASQERVSSRLIS</sequence>
<protein>
    <submittedName>
        <fullName evidence="6">SidA/IucD/PvdA family monooxygenase</fullName>
    </submittedName>
</protein>
<evidence type="ECO:0000256" key="4">
    <source>
        <dbReference type="ARBA" id="ARBA00022857"/>
    </source>
</evidence>
<name>A0A975UCD6_9VIBR</name>
<keyword evidence="2" id="KW-0285">Flavoprotein</keyword>
<dbReference type="PANTHER" id="PTHR42802:SF1">
    <property type="entry name" value="L-ORNITHINE N(5)-MONOOXYGENASE"/>
    <property type="match status" value="1"/>
</dbReference>
<keyword evidence="7" id="KW-1185">Reference proteome</keyword>
<evidence type="ECO:0000256" key="3">
    <source>
        <dbReference type="ARBA" id="ARBA00022827"/>
    </source>
</evidence>
<dbReference type="RefSeq" id="WP_218563258.1">
    <property type="nucleotide sequence ID" value="NZ_CP076643.1"/>
</dbReference>
<comment type="cofactor">
    <cofactor evidence="1">
        <name>FAD</name>
        <dbReference type="ChEBI" id="CHEBI:57692"/>
    </cofactor>
</comment>
<gene>
    <name evidence="6" type="ORF">KNV97_12545</name>
</gene>